<protein>
    <submittedName>
        <fullName evidence="2">Aminoglycoside phosphotransferase family protein</fullName>
    </submittedName>
</protein>
<evidence type="ECO:0000259" key="1">
    <source>
        <dbReference type="Pfam" id="PF01636"/>
    </source>
</evidence>
<proteinExistence type="predicted"/>
<dbReference type="Gene3D" id="3.90.1200.10">
    <property type="match status" value="1"/>
</dbReference>
<dbReference type="EMBL" id="CP118868">
    <property type="protein sequence ID" value="WEG35998.1"/>
    <property type="molecule type" value="Genomic_DNA"/>
</dbReference>
<name>A0ABY8C5P5_9FIRM</name>
<dbReference type="SUPFAM" id="SSF56112">
    <property type="entry name" value="Protein kinase-like (PK-like)"/>
    <property type="match status" value="1"/>
</dbReference>
<dbReference type="InterPro" id="IPR011009">
    <property type="entry name" value="Kinase-like_dom_sf"/>
</dbReference>
<evidence type="ECO:0000313" key="3">
    <source>
        <dbReference type="Proteomes" id="UP001220478"/>
    </source>
</evidence>
<dbReference type="PANTHER" id="PTHR21064:SF5">
    <property type="entry name" value="SLR1880 PROTEIN"/>
    <property type="match status" value="1"/>
</dbReference>
<evidence type="ECO:0000313" key="2">
    <source>
        <dbReference type="EMBL" id="WEG35998.1"/>
    </source>
</evidence>
<reference evidence="2 3" key="1">
    <citation type="submission" date="2023-02" db="EMBL/GenBank/DDBJ databases">
        <title>Novel Oscillospiraceae bacterial genomes.</title>
        <authorList>
            <person name="Srinivasan S."/>
            <person name="Austin M.N."/>
            <person name="Fiedler T.L."/>
            <person name="Strenk S.M."/>
            <person name="Agnew K.J."/>
            <person name="Nagana Gowda G.A."/>
            <person name="Raftery D."/>
            <person name="Beamer M.A."/>
            <person name="Achilles S.L."/>
            <person name="Wiesenfeld H.C."/>
            <person name="Fredricks D.N."/>
            <person name="Hillier S.L."/>
        </authorList>
    </citation>
    <scope>NUCLEOTIDE SEQUENCE [LARGE SCALE GENOMIC DNA]</scope>
    <source>
        <strain evidence="2 3">CHIC02 1186E3-8</strain>
    </source>
</reference>
<dbReference type="InterPro" id="IPR002575">
    <property type="entry name" value="Aminoglycoside_PTrfase"/>
</dbReference>
<dbReference type="Proteomes" id="UP001220478">
    <property type="component" value="Chromosome"/>
</dbReference>
<sequence length="382" mass="43438">MSIKQSELSQRGLEALSLLREFVLPGEISDFVEGFGNGHINDTYCLTVTDAAQSKRYILQRINPYVFPQAEAVMENIALILPALKAEAAKAGEDVERHTLTPICCRDGKNYYVAPDKAVWRMYLFIRDSISYEVIESPAQFRQAGAAFGKFQKALHKFPAEQLHETIARFHDTPARYEQLALACQEDVKQRAGEEKVGELLRQADRYRYVAAYLMQGWQNGSLPVRVTHNDTKLNNILFDKQTKEPLCVVDLDTVMPGLIAFDFGDAIRAGAVTAEEDEKDLSKMHFVPELYFAFLDGFMEQCGEFLTAKEVESLAYGALILPLETGVRFLTDYLNGDVYFKTAYPEHNLIRAANQFRLVSEIAEQLVRLQEETARRYQYKK</sequence>
<feature type="domain" description="Aminoglycoside phosphotransferase" evidence="1">
    <location>
        <begin position="33"/>
        <end position="272"/>
    </location>
</feature>
<dbReference type="Pfam" id="PF01636">
    <property type="entry name" value="APH"/>
    <property type="match status" value="1"/>
</dbReference>
<keyword evidence="3" id="KW-1185">Reference proteome</keyword>
<dbReference type="RefSeq" id="WP_315572023.1">
    <property type="nucleotide sequence ID" value="NZ_CP118868.1"/>
</dbReference>
<gene>
    <name evidence="2" type="ORF">PYS61_02175</name>
</gene>
<dbReference type="PANTHER" id="PTHR21064">
    <property type="entry name" value="AMINOGLYCOSIDE PHOSPHOTRANSFERASE DOMAIN-CONTAINING PROTEIN-RELATED"/>
    <property type="match status" value="1"/>
</dbReference>
<dbReference type="InterPro" id="IPR050249">
    <property type="entry name" value="Pseudomonas-type_ThrB"/>
</dbReference>
<accession>A0ABY8C5P5</accession>
<organism evidence="2 3">
    <name type="scientific">Amygdalobacter indicium</name>
    <dbReference type="NCBI Taxonomy" id="3029272"/>
    <lineage>
        <taxon>Bacteria</taxon>
        <taxon>Bacillati</taxon>
        <taxon>Bacillota</taxon>
        <taxon>Clostridia</taxon>
        <taxon>Eubacteriales</taxon>
        <taxon>Oscillospiraceae</taxon>
        <taxon>Amygdalobacter</taxon>
    </lineage>
</organism>